<protein>
    <submittedName>
        <fullName evidence="1">1284_t:CDS:1</fullName>
    </submittedName>
</protein>
<evidence type="ECO:0000313" key="2">
    <source>
        <dbReference type="Proteomes" id="UP000789901"/>
    </source>
</evidence>
<organism evidence="1 2">
    <name type="scientific">Gigaspora margarita</name>
    <dbReference type="NCBI Taxonomy" id="4874"/>
    <lineage>
        <taxon>Eukaryota</taxon>
        <taxon>Fungi</taxon>
        <taxon>Fungi incertae sedis</taxon>
        <taxon>Mucoromycota</taxon>
        <taxon>Glomeromycotina</taxon>
        <taxon>Glomeromycetes</taxon>
        <taxon>Diversisporales</taxon>
        <taxon>Gigasporaceae</taxon>
        <taxon>Gigaspora</taxon>
    </lineage>
</organism>
<accession>A0ABN7XL20</accession>
<evidence type="ECO:0000313" key="1">
    <source>
        <dbReference type="EMBL" id="CAG8854654.1"/>
    </source>
</evidence>
<sequence>NYDLFEWARLYFNSCKGNNEHSELPGYLCNCNSFYNTEPSSSSTNAITM</sequence>
<gene>
    <name evidence="1" type="ORF">GMARGA_LOCUS43475</name>
</gene>
<comment type="caution">
    <text evidence="1">The sequence shown here is derived from an EMBL/GenBank/DDBJ whole genome shotgun (WGS) entry which is preliminary data.</text>
</comment>
<dbReference type="Proteomes" id="UP000789901">
    <property type="component" value="Unassembled WGS sequence"/>
</dbReference>
<feature type="non-terminal residue" evidence="1">
    <location>
        <position position="49"/>
    </location>
</feature>
<proteinExistence type="predicted"/>
<keyword evidence="2" id="KW-1185">Reference proteome</keyword>
<name>A0ABN7XL20_GIGMA</name>
<reference evidence="1 2" key="1">
    <citation type="submission" date="2021-06" db="EMBL/GenBank/DDBJ databases">
        <authorList>
            <person name="Kallberg Y."/>
            <person name="Tangrot J."/>
            <person name="Rosling A."/>
        </authorList>
    </citation>
    <scope>NUCLEOTIDE SEQUENCE [LARGE SCALE GENOMIC DNA]</scope>
    <source>
        <strain evidence="1 2">120-4 pot B 10/14</strain>
    </source>
</reference>
<feature type="non-terminal residue" evidence="1">
    <location>
        <position position="1"/>
    </location>
</feature>
<dbReference type="EMBL" id="CAJVQB010140888">
    <property type="protein sequence ID" value="CAG8854654.1"/>
    <property type="molecule type" value="Genomic_DNA"/>
</dbReference>